<dbReference type="InterPro" id="IPR029068">
    <property type="entry name" value="Glyas_Bleomycin-R_OHBP_Dase"/>
</dbReference>
<proteinExistence type="predicted"/>
<protein>
    <submittedName>
        <fullName evidence="3">VOC family protein</fullName>
    </submittedName>
</protein>
<dbReference type="GO" id="GO:0046491">
    <property type="term" value="P:L-methylmalonyl-CoA metabolic process"/>
    <property type="evidence" value="ECO:0007669"/>
    <property type="project" value="TreeGrafter"/>
</dbReference>
<feature type="domain" description="VOC" evidence="2">
    <location>
        <begin position="4"/>
        <end position="119"/>
    </location>
</feature>
<evidence type="ECO:0000256" key="1">
    <source>
        <dbReference type="ARBA" id="ARBA00022723"/>
    </source>
</evidence>
<accession>A0A7S7NKW4</accession>
<evidence type="ECO:0000313" key="4">
    <source>
        <dbReference type="Proteomes" id="UP000593892"/>
    </source>
</evidence>
<dbReference type="PROSITE" id="PS51819">
    <property type="entry name" value="VOC"/>
    <property type="match status" value="1"/>
</dbReference>
<reference evidence="3 4" key="1">
    <citation type="submission" date="2020-10" db="EMBL/GenBank/DDBJ databases">
        <title>Complete genome sequence of Paludibaculum fermentans P105T, a facultatively anaerobic acidobacterium capable of dissimilatory Fe(III) reduction.</title>
        <authorList>
            <person name="Dedysh S.N."/>
            <person name="Beletsky A.V."/>
            <person name="Kulichevskaya I.S."/>
            <person name="Mardanov A.V."/>
            <person name="Ravin N.V."/>
        </authorList>
    </citation>
    <scope>NUCLEOTIDE SEQUENCE [LARGE SCALE GENOMIC DNA]</scope>
    <source>
        <strain evidence="3 4">P105</strain>
    </source>
</reference>
<dbReference type="InterPro" id="IPR051785">
    <property type="entry name" value="MMCE/EMCE_epimerase"/>
</dbReference>
<evidence type="ECO:0000259" key="2">
    <source>
        <dbReference type="PROSITE" id="PS51819"/>
    </source>
</evidence>
<dbReference type="Gene3D" id="3.10.180.10">
    <property type="entry name" value="2,3-Dihydroxybiphenyl 1,2-Dioxygenase, domain 1"/>
    <property type="match status" value="1"/>
</dbReference>
<dbReference type="Pfam" id="PF00903">
    <property type="entry name" value="Glyoxalase"/>
    <property type="match status" value="1"/>
</dbReference>
<gene>
    <name evidence="3" type="ORF">IRI77_22110</name>
</gene>
<dbReference type="EMBL" id="CP063849">
    <property type="protein sequence ID" value="QOY85516.1"/>
    <property type="molecule type" value="Genomic_DNA"/>
</dbReference>
<dbReference type="RefSeq" id="WP_194447186.1">
    <property type="nucleotide sequence ID" value="NZ_CP063849.1"/>
</dbReference>
<keyword evidence="4" id="KW-1185">Reference proteome</keyword>
<dbReference type="CDD" id="cd06587">
    <property type="entry name" value="VOC"/>
    <property type="match status" value="1"/>
</dbReference>
<organism evidence="3 4">
    <name type="scientific">Paludibaculum fermentans</name>
    <dbReference type="NCBI Taxonomy" id="1473598"/>
    <lineage>
        <taxon>Bacteria</taxon>
        <taxon>Pseudomonadati</taxon>
        <taxon>Acidobacteriota</taxon>
        <taxon>Terriglobia</taxon>
        <taxon>Bryobacterales</taxon>
        <taxon>Bryobacteraceae</taxon>
        <taxon>Paludibaculum</taxon>
    </lineage>
</organism>
<keyword evidence="1" id="KW-0479">Metal-binding</keyword>
<name>A0A7S7NKW4_PALFE</name>
<dbReference type="KEGG" id="pfer:IRI77_22110"/>
<evidence type="ECO:0000313" key="3">
    <source>
        <dbReference type="EMBL" id="QOY85516.1"/>
    </source>
</evidence>
<dbReference type="GO" id="GO:0004493">
    <property type="term" value="F:methylmalonyl-CoA epimerase activity"/>
    <property type="evidence" value="ECO:0007669"/>
    <property type="project" value="TreeGrafter"/>
</dbReference>
<dbReference type="Proteomes" id="UP000593892">
    <property type="component" value="Chromosome"/>
</dbReference>
<dbReference type="PANTHER" id="PTHR43048">
    <property type="entry name" value="METHYLMALONYL-COA EPIMERASE"/>
    <property type="match status" value="1"/>
</dbReference>
<dbReference type="PANTHER" id="PTHR43048:SF3">
    <property type="entry name" value="METHYLMALONYL-COA EPIMERASE, MITOCHONDRIAL"/>
    <property type="match status" value="1"/>
</dbReference>
<dbReference type="SUPFAM" id="SSF54593">
    <property type="entry name" value="Glyoxalase/Bleomycin resistance protein/Dihydroxybiphenyl dioxygenase"/>
    <property type="match status" value="1"/>
</dbReference>
<dbReference type="GO" id="GO:0046872">
    <property type="term" value="F:metal ion binding"/>
    <property type="evidence" value="ECO:0007669"/>
    <property type="project" value="UniProtKB-KW"/>
</dbReference>
<dbReference type="InterPro" id="IPR037523">
    <property type="entry name" value="VOC_core"/>
</dbReference>
<dbReference type="InterPro" id="IPR004360">
    <property type="entry name" value="Glyas_Fos-R_dOase_dom"/>
</dbReference>
<dbReference type="AlphaFoldDB" id="A0A7S7NKW4"/>
<sequence length="124" mass="13377">MILGIEHTAIASPDPAALAQWYVDTLGFVINYRGSTAFFVKAPNGTMIEIIPAEGDRGGNTLKTPGLRHLALTVGDFEAALAELRAKNVHFLSEPSESKGNKVVFFTDPEGNILHLLYRATPLA</sequence>